<sequence>MTMTFGIYAGGLGADPEGNAIPGPPEDPERTAELLDELGVQLVRGYVLYSDAEGAHIEAPPAPWRHAVDGRRLDLVVCFHEPGDDLRGWCEFLRTMLRTHGDRLATLQVAEEANHDGPGGDAGYPAVRRAIVEGVLAARAEADRLGIDVGIGCNSTPIFDPEQEFWASLKEIGPVIDYAGLDFFPDVFRPLTDVRGAVETVLRGFREQSLAAAGVPATTPLRITENGWGTGPGRTYARQAEVVEEVVRTVAGQAAALNITAYEHFALRDADSTSPRPMSQFGLVTSDYVRKPAFDTYRRLISELS</sequence>
<protein>
    <submittedName>
        <fullName evidence="1">Radical SAM protein</fullName>
    </submittedName>
</protein>
<evidence type="ECO:0000313" key="1">
    <source>
        <dbReference type="EMBL" id="MFB9447915.1"/>
    </source>
</evidence>
<dbReference type="SUPFAM" id="SSF51445">
    <property type="entry name" value="(Trans)glycosidases"/>
    <property type="match status" value="1"/>
</dbReference>
<proteinExistence type="predicted"/>
<gene>
    <name evidence="1" type="ORF">ACFFTR_32885</name>
</gene>
<name>A0ABV5MGB9_9ACTN</name>
<reference evidence="1 2" key="1">
    <citation type="submission" date="2024-09" db="EMBL/GenBank/DDBJ databases">
        <authorList>
            <person name="Sun Q."/>
            <person name="Mori K."/>
        </authorList>
    </citation>
    <scope>NUCLEOTIDE SEQUENCE [LARGE SCALE GENOMIC DNA]</scope>
    <source>
        <strain evidence="1 2">JCM 3307</strain>
    </source>
</reference>
<dbReference type="InterPro" id="IPR017853">
    <property type="entry name" value="GH"/>
</dbReference>
<keyword evidence="2" id="KW-1185">Reference proteome</keyword>
<comment type="caution">
    <text evidence="1">The sequence shown here is derived from an EMBL/GenBank/DDBJ whole genome shotgun (WGS) entry which is preliminary data.</text>
</comment>
<dbReference type="RefSeq" id="WP_223102844.1">
    <property type="nucleotide sequence ID" value="NZ_CP061913.1"/>
</dbReference>
<dbReference type="EMBL" id="JBHMCA010000054">
    <property type="protein sequence ID" value="MFB9447915.1"/>
    <property type="molecule type" value="Genomic_DNA"/>
</dbReference>
<dbReference type="Proteomes" id="UP001589608">
    <property type="component" value="Unassembled WGS sequence"/>
</dbReference>
<organism evidence="1 2">
    <name type="scientific">Dactylosporangium vinaceum</name>
    <dbReference type="NCBI Taxonomy" id="53362"/>
    <lineage>
        <taxon>Bacteria</taxon>
        <taxon>Bacillati</taxon>
        <taxon>Actinomycetota</taxon>
        <taxon>Actinomycetes</taxon>
        <taxon>Micromonosporales</taxon>
        <taxon>Micromonosporaceae</taxon>
        <taxon>Dactylosporangium</taxon>
    </lineage>
</organism>
<accession>A0ABV5MGB9</accession>
<dbReference type="Gene3D" id="3.20.20.80">
    <property type="entry name" value="Glycosidases"/>
    <property type="match status" value="1"/>
</dbReference>
<evidence type="ECO:0000313" key="2">
    <source>
        <dbReference type="Proteomes" id="UP001589608"/>
    </source>
</evidence>